<organism evidence="3 4">
    <name type="scientific">Chaetoceros tenuissimus</name>
    <dbReference type="NCBI Taxonomy" id="426638"/>
    <lineage>
        <taxon>Eukaryota</taxon>
        <taxon>Sar</taxon>
        <taxon>Stramenopiles</taxon>
        <taxon>Ochrophyta</taxon>
        <taxon>Bacillariophyta</taxon>
        <taxon>Coscinodiscophyceae</taxon>
        <taxon>Chaetocerotophycidae</taxon>
        <taxon>Chaetocerotales</taxon>
        <taxon>Chaetocerotaceae</taxon>
        <taxon>Chaetoceros</taxon>
    </lineage>
</organism>
<gene>
    <name evidence="3" type="ORF">CTEN210_10284</name>
</gene>
<evidence type="ECO:0000313" key="4">
    <source>
        <dbReference type="Proteomes" id="UP001054902"/>
    </source>
</evidence>
<feature type="region of interest" description="Disordered" evidence="1">
    <location>
        <begin position="48"/>
        <end position="135"/>
    </location>
</feature>
<keyword evidence="4" id="KW-1185">Reference proteome</keyword>
<keyword evidence="2" id="KW-1133">Transmembrane helix</keyword>
<evidence type="ECO:0000313" key="3">
    <source>
        <dbReference type="EMBL" id="GFH53808.1"/>
    </source>
</evidence>
<accession>A0AAD3H8E4</accession>
<protein>
    <submittedName>
        <fullName evidence="3">Uncharacterized protein</fullName>
    </submittedName>
</protein>
<dbReference type="AlphaFoldDB" id="A0AAD3H8E4"/>
<keyword evidence="2" id="KW-0472">Membrane</keyword>
<proteinExistence type="predicted"/>
<dbReference type="Proteomes" id="UP001054902">
    <property type="component" value="Unassembled WGS sequence"/>
</dbReference>
<keyword evidence="2" id="KW-0812">Transmembrane</keyword>
<evidence type="ECO:0000256" key="2">
    <source>
        <dbReference type="SAM" id="Phobius"/>
    </source>
</evidence>
<feature type="compositionally biased region" description="Polar residues" evidence="1">
    <location>
        <begin position="54"/>
        <end position="65"/>
    </location>
</feature>
<comment type="caution">
    <text evidence="3">The sequence shown here is derived from an EMBL/GenBank/DDBJ whole genome shotgun (WGS) entry which is preliminary data.</text>
</comment>
<sequence>MRRAPSKKRKPVPFLSISFCVLVTVYLFLSKPDTSNTIENDLKAFLSSPEDNVDTSSYTYPTTYENFDVNHRDDSDGSDGQDDDKFHNDENDQEEETEEGQLQQQEIETEANVDTLSNENKTDSHMKEQVTSTTPTQNLVQLNTVNTTLYPMYVTACCGIGHRLSRILPVMVYANRHHQSTKIVLQEVPWSALFNDTTHAKNDVIGEGYDEGKRQGLLIQNGVPQEYWREYKYTTFEKTHTVLDRYFRDWFYSPILNTLLHHLQENMTPVVKSYFDPLYQQLSSKEEDSVSMCFHLRQGNNETGDWQKKKWRHVNTEHVLNTTLLEMQSFVHSQNATRAKIFIASDSEDIRPWFTSRIPDTWDVVQPAKTMPRPENGVWFGESGSLTANVLNQTMKNEAMAEALADVFALGACNALLIPNYSSFTYASIALTRARGNSVFFLGKDKYHDMTEFEDGREMLPMDNS</sequence>
<dbReference type="Gene3D" id="3.40.50.11350">
    <property type="match status" value="1"/>
</dbReference>
<name>A0AAD3H8E4_9STRA</name>
<reference evidence="3 4" key="1">
    <citation type="journal article" date="2021" name="Sci. Rep.">
        <title>The genome of the diatom Chaetoceros tenuissimus carries an ancient integrated fragment of an extant virus.</title>
        <authorList>
            <person name="Hongo Y."/>
            <person name="Kimura K."/>
            <person name="Takaki Y."/>
            <person name="Yoshida Y."/>
            <person name="Baba S."/>
            <person name="Kobayashi G."/>
            <person name="Nagasaki K."/>
            <person name="Hano T."/>
            <person name="Tomaru Y."/>
        </authorList>
    </citation>
    <scope>NUCLEOTIDE SEQUENCE [LARGE SCALE GENOMIC DNA]</scope>
    <source>
        <strain evidence="3 4">NIES-3715</strain>
    </source>
</reference>
<evidence type="ECO:0000256" key="1">
    <source>
        <dbReference type="SAM" id="MobiDB-lite"/>
    </source>
</evidence>
<dbReference type="EMBL" id="BLLK01000047">
    <property type="protein sequence ID" value="GFH53808.1"/>
    <property type="molecule type" value="Genomic_DNA"/>
</dbReference>
<feature type="transmembrane region" description="Helical" evidence="2">
    <location>
        <begin position="12"/>
        <end position="29"/>
    </location>
</feature>